<organism evidence="10 11">
    <name type="scientific">Terracoccus luteus</name>
    <dbReference type="NCBI Taxonomy" id="53356"/>
    <lineage>
        <taxon>Bacteria</taxon>
        <taxon>Bacillati</taxon>
        <taxon>Actinomycetota</taxon>
        <taxon>Actinomycetes</taxon>
        <taxon>Micrococcales</taxon>
        <taxon>Intrasporangiaceae</taxon>
        <taxon>Terracoccus</taxon>
    </lineage>
</organism>
<dbReference type="Proteomes" id="UP000278440">
    <property type="component" value="Unassembled WGS sequence"/>
</dbReference>
<evidence type="ECO:0000256" key="4">
    <source>
        <dbReference type="ARBA" id="ARBA00022692"/>
    </source>
</evidence>
<dbReference type="SUPFAM" id="SSF161098">
    <property type="entry name" value="MetI-like"/>
    <property type="match status" value="1"/>
</dbReference>
<dbReference type="InterPro" id="IPR000515">
    <property type="entry name" value="MetI-like"/>
</dbReference>
<dbReference type="Pfam" id="PF00528">
    <property type="entry name" value="BPD_transp_1"/>
    <property type="match status" value="1"/>
</dbReference>
<reference evidence="9 12" key="2">
    <citation type="submission" date="2020-08" db="EMBL/GenBank/DDBJ databases">
        <title>Genomic Encyclopedia of Type Strains, Phase IV (KMG-V): Genome sequencing to study the core and pangenomes of soil and plant-associated prokaryotes.</title>
        <authorList>
            <person name="Whitman W."/>
        </authorList>
    </citation>
    <scope>NUCLEOTIDE SEQUENCE [LARGE SCALE GENOMIC DNA]</scope>
    <source>
        <strain evidence="9 12">B3ACCR2</strain>
    </source>
</reference>
<comment type="caution">
    <text evidence="10">The sequence shown here is derived from an EMBL/GenBank/DDBJ whole genome shotgun (WGS) entry which is preliminary data.</text>
</comment>
<dbReference type="PROSITE" id="PS50928">
    <property type="entry name" value="ABC_TM1"/>
    <property type="match status" value="1"/>
</dbReference>
<dbReference type="Pfam" id="PF19300">
    <property type="entry name" value="BPD_transp_1_N"/>
    <property type="match status" value="1"/>
</dbReference>
<evidence type="ECO:0000313" key="10">
    <source>
        <dbReference type="EMBL" id="RKT78242.1"/>
    </source>
</evidence>
<accession>A0A495XW99</accession>
<evidence type="ECO:0000256" key="2">
    <source>
        <dbReference type="ARBA" id="ARBA00022448"/>
    </source>
</evidence>
<comment type="similarity">
    <text evidence="7">Belongs to the binding-protein-dependent transport system permease family.</text>
</comment>
<evidence type="ECO:0000313" key="9">
    <source>
        <dbReference type="EMBL" id="MBB2987856.1"/>
    </source>
</evidence>
<evidence type="ECO:0000259" key="8">
    <source>
        <dbReference type="PROSITE" id="PS50928"/>
    </source>
</evidence>
<evidence type="ECO:0000256" key="1">
    <source>
        <dbReference type="ARBA" id="ARBA00004651"/>
    </source>
</evidence>
<dbReference type="Proteomes" id="UP000590811">
    <property type="component" value="Unassembled WGS sequence"/>
</dbReference>
<dbReference type="GO" id="GO:0005886">
    <property type="term" value="C:plasma membrane"/>
    <property type="evidence" value="ECO:0007669"/>
    <property type="project" value="UniProtKB-SubCell"/>
</dbReference>
<dbReference type="EMBL" id="JACHVT010000006">
    <property type="protein sequence ID" value="MBB2987856.1"/>
    <property type="molecule type" value="Genomic_DNA"/>
</dbReference>
<evidence type="ECO:0000313" key="12">
    <source>
        <dbReference type="Proteomes" id="UP000590811"/>
    </source>
</evidence>
<protein>
    <submittedName>
        <fullName evidence="10">Peptide/nickel transport system permease protein</fullName>
    </submittedName>
</protein>
<dbReference type="GO" id="GO:0055085">
    <property type="term" value="P:transmembrane transport"/>
    <property type="evidence" value="ECO:0007669"/>
    <property type="project" value="InterPro"/>
</dbReference>
<feature type="domain" description="ABC transmembrane type-1" evidence="8">
    <location>
        <begin position="111"/>
        <end position="318"/>
    </location>
</feature>
<dbReference type="InterPro" id="IPR045621">
    <property type="entry name" value="BPD_transp_1_N"/>
</dbReference>
<evidence type="ECO:0000256" key="5">
    <source>
        <dbReference type="ARBA" id="ARBA00022989"/>
    </source>
</evidence>
<dbReference type="Gene3D" id="1.10.3720.10">
    <property type="entry name" value="MetI-like"/>
    <property type="match status" value="1"/>
</dbReference>
<keyword evidence="2 7" id="KW-0813">Transport</keyword>
<keyword evidence="11" id="KW-1185">Reference proteome</keyword>
<comment type="subcellular location">
    <subcellularLocation>
        <location evidence="1 7">Cell membrane</location>
        <topology evidence="1 7">Multi-pass membrane protein</topology>
    </subcellularLocation>
</comment>
<name>A0A495XW99_9MICO</name>
<evidence type="ECO:0000313" key="11">
    <source>
        <dbReference type="Proteomes" id="UP000278440"/>
    </source>
</evidence>
<dbReference type="EMBL" id="RBXT01000001">
    <property type="protein sequence ID" value="RKT78242.1"/>
    <property type="molecule type" value="Genomic_DNA"/>
</dbReference>
<keyword evidence="3" id="KW-1003">Cell membrane</keyword>
<sequence length="328" mass="35404">MLIYILRRLALALSVILATLVSTFLLFFAGPSDPAQAMCPETRCNAERLAQITKSLGLDKPLTQQFTDYFGGLFVGRRYEYAGQTIDCGAPCLGFSFRTRLPVGEMIFTRFPNTVVLALMAAVIFVVIGVTVGIIAATRRGSKTDRVLIGSSQVLGAIPYYILALLFSLYLVVLYPVLPAFVPFGSNPVTYLAGMLAPAIILGVVYASSYARYTRNSMIETLSMDYVRTARSKGINERSVLLKHGLRAALSPIVTILGLDIAGLLAGTLVTERIFNVDGIGKQALDALRADDLPVILGTVLVAAAAVVIANLVVDILYSYIDPRVRLS</sequence>
<proteinExistence type="inferred from homology"/>
<dbReference type="PANTHER" id="PTHR43163">
    <property type="entry name" value="DIPEPTIDE TRANSPORT SYSTEM PERMEASE PROTEIN DPPB-RELATED"/>
    <property type="match status" value="1"/>
</dbReference>
<dbReference type="PANTHER" id="PTHR43163:SF6">
    <property type="entry name" value="DIPEPTIDE TRANSPORT SYSTEM PERMEASE PROTEIN DPPB-RELATED"/>
    <property type="match status" value="1"/>
</dbReference>
<keyword evidence="6" id="KW-0472">Membrane</keyword>
<dbReference type="AlphaFoldDB" id="A0A495XW99"/>
<evidence type="ECO:0000256" key="3">
    <source>
        <dbReference type="ARBA" id="ARBA00022475"/>
    </source>
</evidence>
<dbReference type="InterPro" id="IPR035906">
    <property type="entry name" value="MetI-like_sf"/>
</dbReference>
<gene>
    <name evidence="10" type="ORF">DFJ68_1682</name>
    <name evidence="9" type="ORF">FHW14_003042</name>
</gene>
<keyword evidence="5" id="KW-1133">Transmembrane helix</keyword>
<dbReference type="CDD" id="cd06261">
    <property type="entry name" value="TM_PBP2"/>
    <property type="match status" value="1"/>
</dbReference>
<evidence type="ECO:0000256" key="7">
    <source>
        <dbReference type="RuleBase" id="RU363032"/>
    </source>
</evidence>
<dbReference type="RefSeq" id="WP_245963544.1">
    <property type="nucleotide sequence ID" value="NZ_JACHVT010000006.1"/>
</dbReference>
<keyword evidence="4" id="KW-0812">Transmembrane</keyword>
<reference evidence="10 11" key="1">
    <citation type="submission" date="2018-10" db="EMBL/GenBank/DDBJ databases">
        <title>Sequencing the genomes of 1000 actinobacteria strains.</title>
        <authorList>
            <person name="Klenk H.-P."/>
        </authorList>
    </citation>
    <scope>NUCLEOTIDE SEQUENCE [LARGE SCALE GENOMIC DNA]</scope>
    <source>
        <strain evidence="10 11">DSM 44267</strain>
    </source>
</reference>
<evidence type="ECO:0000256" key="6">
    <source>
        <dbReference type="ARBA" id="ARBA00023136"/>
    </source>
</evidence>